<protein>
    <submittedName>
        <fullName evidence="2">Replication initiator protein RepSA</fullName>
    </submittedName>
</protein>
<organism evidence="2 3">
    <name type="scientific">Microlunatus ginsengisoli</name>
    <dbReference type="NCBI Taxonomy" id="363863"/>
    <lineage>
        <taxon>Bacteria</taxon>
        <taxon>Bacillati</taxon>
        <taxon>Actinomycetota</taxon>
        <taxon>Actinomycetes</taxon>
        <taxon>Propionibacteriales</taxon>
        <taxon>Propionibacteriaceae</taxon>
        <taxon>Microlunatus</taxon>
    </lineage>
</organism>
<proteinExistence type="predicted"/>
<comment type="caution">
    <text evidence="2">The sequence shown here is derived from an EMBL/GenBank/DDBJ whole genome shotgun (WGS) entry which is preliminary data.</text>
</comment>
<accession>A0ABP6ZJ54</accession>
<dbReference type="Proteomes" id="UP001501490">
    <property type="component" value="Unassembled WGS sequence"/>
</dbReference>
<dbReference type="EMBL" id="BAABAB010000007">
    <property type="protein sequence ID" value="GAA3610625.1"/>
    <property type="molecule type" value="Genomic_DNA"/>
</dbReference>
<dbReference type="Pfam" id="PF20199">
    <property type="entry name" value="RepSA"/>
    <property type="match status" value="1"/>
</dbReference>
<sequence>MEQVGHCAHPIRVTGCSDTIDATTGVVLASYSSGSEPDGITYLRCGNRRRAVCPSCSFQYQGDVFHLIMAGAAGGSKDVPASVVTHPLVFATLTAPSFGLVHAAKKPGRSGGRRCRPRSGDGRKVCPHGRPRWCMAVHQHTDPLVGDPLCVDCYDYHAQLVWQWWAPELWRRFTITLRRQLARHLGISEAACRRRVRVQFAKVAEFQRRGLVHFHALIRLDGPPTATEDYPPPRIGFGADTLAELVETAAGMVSCEAAPVDAQDVPRLLRFGRQVDARPVHDQADRDHPEQGGGLHPETVSAYVAKYATKAAADVLDGTGSAGRHLVQLRQVLGRLVVRATIAGLTGADGPYKGWGRWVDMLGFRGHFATKSRRYSTTLGRLRQVRRDYTRRRHLDRQRAGDDSAAGWADRDDQDQAEPTTLVIGSWRFAGIGWLTTGDAALAAASAARARDD</sequence>
<reference evidence="3" key="1">
    <citation type="journal article" date="2019" name="Int. J. Syst. Evol. Microbiol.">
        <title>The Global Catalogue of Microorganisms (GCM) 10K type strain sequencing project: providing services to taxonomists for standard genome sequencing and annotation.</title>
        <authorList>
            <consortium name="The Broad Institute Genomics Platform"/>
            <consortium name="The Broad Institute Genome Sequencing Center for Infectious Disease"/>
            <person name="Wu L."/>
            <person name="Ma J."/>
        </authorList>
    </citation>
    <scope>NUCLEOTIDE SEQUENCE [LARGE SCALE GENOMIC DNA]</scope>
    <source>
        <strain evidence="3">JCM 16929</strain>
    </source>
</reference>
<evidence type="ECO:0000313" key="3">
    <source>
        <dbReference type="Proteomes" id="UP001501490"/>
    </source>
</evidence>
<gene>
    <name evidence="2" type="primary">repSA_1</name>
    <name evidence="2" type="ORF">GCM10022236_10370</name>
</gene>
<feature type="region of interest" description="Disordered" evidence="1">
    <location>
        <begin position="393"/>
        <end position="414"/>
    </location>
</feature>
<evidence type="ECO:0000256" key="1">
    <source>
        <dbReference type="SAM" id="MobiDB-lite"/>
    </source>
</evidence>
<dbReference type="InterPro" id="IPR046828">
    <property type="entry name" value="RepSA"/>
</dbReference>
<keyword evidence="3" id="KW-1185">Reference proteome</keyword>
<name>A0ABP6ZJ54_9ACTN</name>
<evidence type="ECO:0000313" key="2">
    <source>
        <dbReference type="EMBL" id="GAA3610625.1"/>
    </source>
</evidence>